<dbReference type="Pfam" id="PF05649">
    <property type="entry name" value="Peptidase_M13_N"/>
    <property type="match status" value="1"/>
</dbReference>
<feature type="domain" description="Peptidase M13 N-terminal" evidence="12">
    <location>
        <begin position="154"/>
        <end position="550"/>
    </location>
</feature>
<dbReference type="GO" id="GO:0005886">
    <property type="term" value="C:plasma membrane"/>
    <property type="evidence" value="ECO:0007669"/>
    <property type="project" value="TreeGrafter"/>
</dbReference>
<evidence type="ECO:0000256" key="1">
    <source>
        <dbReference type="ARBA" id="ARBA00001947"/>
    </source>
</evidence>
<evidence type="ECO:0000259" key="11">
    <source>
        <dbReference type="Pfam" id="PF01431"/>
    </source>
</evidence>
<feature type="transmembrane region" description="Helical" evidence="10">
    <location>
        <begin position="86"/>
        <end position="111"/>
    </location>
</feature>
<dbReference type="PANTHER" id="PTHR11733:SF167">
    <property type="entry name" value="FI17812P1-RELATED"/>
    <property type="match status" value="1"/>
</dbReference>
<dbReference type="SUPFAM" id="SSF55486">
    <property type="entry name" value="Metalloproteases ('zincins'), catalytic domain"/>
    <property type="match status" value="1"/>
</dbReference>
<dbReference type="EnsemblMetazoa" id="XM_022811058">
    <property type="protein sequence ID" value="XP_022666793"/>
    <property type="gene ID" value="LOC111252725"/>
</dbReference>
<dbReference type="InterPro" id="IPR000718">
    <property type="entry name" value="Peptidase_M13"/>
</dbReference>
<evidence type="ECO:0000256" key="4">
    <source>
        <dbReference type="ARBA" id="ARBA00022723"/>
    </source>
</evidence>
<keyword evidence="3" id="KW-0645">Protease</keyword>
<evidence type="ECO:0000256" key="7">
    <source>
        <dbReference type="ARBA" id="ARBA00023049"/>
    </source>
</evidence>
<reference evidence="13" key="1">
    <citation type="submission" date="2021-01" db="UniProtKB">
        <authorList>
            <consortium name="EnsemblMetazoa"/>
        </authorList>
    </citation>
    <scope>IDENTIFICATION</scope>
</reference>
<dbReference type="EnsemblMetazoa" id="XM_022811057">
    <property type="protein sequence ID" value="XP_022666792"/>
    <property type="gene ID" value="LOC111252725"/>
</dbReference>
<dbReference type="InterPro" id="IPR018497">
    <property type="entry name" value="Peptidase_M13_C"/>
</dbReference>
<evidence type="ECO:0000256" key="2">
    <source>
        <dbReference type="ARBA" id="ARBA00007357"/>
    </source>
</evidence>
<evidence type="ECO:0000256" key="6">
    <source>
        <dbReference type="ARBA" id="ARBA00022833"/>
    </source>
</evidence>
<dbReference type="InterPro" id="IPR042089">
    <property type="entry name" value="Peptidase_M13_dom_2"/>
</dbReference>
<feature type="domain" description="Peptidase M13 C-terminal" evidence="11">
    <location>
        <begin position="609"/>
        <end position="813"/>
    </location>
</feature>
<keyword evidence="4" id="KW-0479">Metal-binding</keyword>
<evidence type="ECO:0000313" key="13">
    <source>
        <dbReference type="EnsemblMetazoa" id="XP_022666793"/>
    </source>
</evidence>
<protein>
    <recommendedName>
        <fullName evidence="15">Endothelin-converting enzyme 1</fullName>
    </recommendedName>
</protein>
<keyword evidence="7" id="KW-0482">Metalloprotease</keyword>
<evidence type="ECO:0000313" key="14">
    <source>
        <dbReference type="Proteomes" id="UP000594260"/>
    </source>
</evidence>
<evidence type="ECO:0000256" key="5">
    <source>
        <dbReference type="ARBA" id="ARBA00022801"/>
    </source>
</evidence>
<dbReference type="GeneID" id="111252725"/>
<keyword evidence="8" id="KW-1015">Disulfide bond</keyword>
<comment type="similarity">
    <text evidence="2">Belongs to the peptidase M13 family.</text>
</comment>
<organism evidence="13 14">
    <name type="scientific">Varroa destructor</name>
    <name type="common">Honeybee mite</name>
    <dbReference type="NCBI Taxonomy" id="109461"/>
    <lineage>
        <taxon>Eukaryota</taxon>
        <taxon>Metazoa</taxon>
        <taxon>Ecdysozoa</taxon>
        <taxon>Arthropoda</taxon>
        <taxon>Chelicerata</taxon>
        <taxon>Arachnida</taxon>
        <taxon>Acari</taxon>
        <taxon>Parasitiformes</taxon>
        <taxon>Mesostigmata</taxon>
        <taxon>Gamasina</taxon>
        <taxon>Dermanyssoidea</taxon>
        <taxon>Varroidae</taxon>
        <taxon>Varroa</taxon>
    </lineage>
</organism>
<keyword evidence="10" id="KW-1133">Transmembrane helix</keyword>
<proteinExistence type="inferred from homology"/>
<dbReference type="RefSeq" id="XP_022666793.1">
    <property type="nucleotide sequence ID" value="XM_022811058.1"/>
</dbReference>
<dbReference type="Proteomes" id="UP000594260">
    <property type="component" value="Unplaced"/>
</dbReference>
<dbReference type="Gene3D" id="3.40.390.10">
    <property type="entry name" value="Collagenase (Catalytic Domain)"/>
    <property type="match status" value="1"/>
</dbReference>
<dbReference type="PROSITE" id="PS51885">
    <property type="entry name" value="NEPRILYSIN"/>
    <property type="match status" value="1"/>
</dbReference>
<comment type="cofactor">
    <cofactor evidence="1">
        <name>Zn(2+)</name>
        <dbReference type="ChEBI" id="CHEBI:29105"/>
    </cofactor>
</comment>
<dbReference type="FunFam" id="3.40.390.10:FF:000076">
    <property type="entry name" value="membrane metallo-endopeptidase-like 1"/>
    <property type="match status" value="1"/>
</dbReference>
<dbReference type="PANTHER" id="PTHR11733">
    <property type="entry name" value="ZINC METALLOPROTEASE FAMILY M13 NEPRILYSIN-RELATED"/>
    <property type="match status" value="1"/>
</dbReference>
<dbReference type="Gene3D" id="1.10.1380.10">
    <property type="entry name" value="Neutral endopeptidase , domain2"/>
    <property type="match status" value="1"/>
</dbReference>
<evidence type="ECO:0000256" key="3">
    <source>
        <dbReference type="ARBA" id="ARBA00022670"/>
    </source>
</evidence>
<keyword evidence="6" id="KW-0862">Zinc</keyword>
<evidence type="ECO:0008006" key="15">
    <source>
        <dbReference type="Google" id="ProtNLM"/>
    </source>
</evidence>
<dbReference type="AlphaFoldDB" id="A0A7M7KJL2"/>
<keyword evidence="14" id="KW-1185">Reference proteome</keyword>
<dbReference type="Pfam" id="PF01431">
    <property type="entry name" value="Peptidase_M13"/>
    <property type="match status" value="1"/>
</dbReference>
<dbReference type="GO" id="GO:0046872">
    <property type="term" value="F:metal ion binding"/>
    <property type="evidence" value="ECO:0007669"/>
    <property type="project" value="UniProtKB-KW"/>
</dbReference>
<evidence type="ECO:0000256" key="10">
    <source>
        <dbReference type="SAM" id="Phobius"/>
    </source>
</evidence>
<keyword evidence="5" id="KW-0378">Hydrolase</keyword>
<dbReference type="GO" id="GO:0016485">
    <property type="term" value="P:protein processing"/>
    <property type="evidence" value="ECO:0007669"/>
    <property type="project" value="TreeGrafter"/>
</dbReference>
<name>A0A7M7KJL2_VARDE</name>
<keyword evidence="10" id="KW-0812">Transmembrane</keyword>
<dbReference type="PRINTS" id="PR00786">
    <property type="entry name" value="NEPRILYSIN"/>
</dbReference>
<dbReference type="CTD" id="33005"/>
<dbReference type="GO" id="GO:0004222">
    <property type="term" value="F:metalloendopeptidase activity"/>
    <property type="evidence" value="ECO:0007669"/>
    <property type="project" value="InterPro"/>
</dbReference>
<evidence type="ECO:0000256" key="9">
    <source>
        <dbReference type="ARBA" id="ARBA00023180"/>
    </source>
</evidence>
<keyword evidence="10" id="KW-0472">Membrane</keyword>
<dbReference type="CDD" id="cd08662">
    <property type="entry name" value="M13"/>
    <property type="match status" value="1"/>
</dbReference>
<sequence length="814" mass="90938">MNGIQLKPAARYKRASFDEDEVSAGGGSVPSGVGSAVGVGGLGGGISPALDGSSTVLNVGHDPSRPSISLSGLHFRRRHGLCGHQCTTYECCLTILLMFSSAALLAVFLFGPNGFTRGTHMTISTHAVPGVCLAPECITVASAILSAMNHKVDPCDDFYEFACGGWVKQNPLPDGKSIWSTFGKLWQENQLVMKNILDDDTRPTNSVAERLAKTYYLSCLDQNSTIEALGSTPIDELLSQLGGWNISSSGFNVTSWKLQSAIELAQNTYSRSVFFAWMVAPDERNSSRHIITLDQGGLTLPSRDYYLNKTDREKTVTALKQYITQVGVLMGSNEEEAKTQAESIVNLELRMAEVTMPEDERRDEKALYNKMRIMDLQRLASFIDWVSFFRSGFSLVNISVTGRTEVVVLVPSYFRQLSVIIKDILAKPTGKITLANYIGWQTVNSLVGALAPSFREAQRVLQRALMGADGAEATWRQCISDTNNVLGLALSSMFVREVFDEQSKPVAEQMVREVKNAFKENLPYLNWMDDETRELAKDKADHVTDMIGFPSFISDRDKLDAKFEGLEMREAEYFDNNLRISQWMLLKNMRRLQRPSQRGEWDMSPIQVNAYYTPSKNQIVFPAGILQAPFYDKNYPSRSLNFGAMGVVMGHELTHAFDDQGREYDKEGNLKQWWNNRTIEAFQQRAKCFIDQYSSYKLNNDSINGKSTLGENMADNGGLKAAFHAYRGWLQSNTEFAPLPGVNLTHEQLFYVGFAQVWCSTETPEATHMQVLVDAHSPAKYRVIGTLSNSVEFSKTYKCKPTSPMNPPRKCEVW</sequence>
<dbReference type="InterPro" id="IPR008753">
    <property type="entry name" value="Peptidase_M13_N"/>
</dbReference>
<accession>A0A7M7KJL2</accession>
<dbReference type="InterPro" id="IPR024079">
    <property type="entry name" value="MetalloPept_cat_dom_sf"/>
</dbReference>
<dbReference type="RefSeq" id="XP_022666792.1">
    <property type="nucleotide sequence ID" value="XM_022811057.1"/>
</dbReference>
<evidence type="ECO:0000259" key="12">
    <source>
        <dbReference type="Pfam" id="PF05649"/>
    </source>
</evidence>
<keyword evidence="9" id="KW-0325">Glycoprotein</keyword>
<evidence type="ECO:0000256" key="8">
    <source>
        <dbReference type="ARBA" id="ARBA00023157"/>
    </source>
</evidence>